<comment type="caution">
    <text evidence="2">The sequence shown here is derived from an EMBL/GenBank/DDBJ whole genome shotgun (WGS) entry which is preliminary data.</text>
</comment>
<feature type="transmembrane region" description="Helical" evidence="1">
    <location>
        <begin position="80"/>
        <end position="103"/>
    </location>
</feature>
<proteinExistence type="predicted"/>
<dbReference type="EMBL" id="JACHGY010000001">
    <property type="protein sequence ID" value="MBB6430368.1"/>
    <property type="molecule type" value="Genomic_DNA"/>
</dbReference>
<keyword evidence="1" id="KW-0812">Transmembrane</keyword>
<evidence type="ECO:0000313" key="3">
    <source>
        <dbReference type="Proteomes" id="UP000541810"/>
    </source>
</evidence>
<name>A0A7X0LLV3_9BACT</name>
<reference evidence="2 3" key="1">
    <citation type="submission" date="2020-08" db="EMBL/GenBank/DDBJ databases">
        <title>Genomic Encyclopedia of Type Strains, Phase IV (KMG-IV): sequencing the most valuable type-strain genomes for metagenomic binning, comparative biology and taxonomic classification.</title>
        <authorList>
            <person name="Goeker M."/>
        </authorList>
    </citation>
    <scope>NUCLEOTIDE SEQUENCE [LARGE SCALE GENOMIC DNA]</scope>
    <source>
        <strain evidence="2 3">DSM 103725</strain>
    </source>
</reference>
<feature type="transmembrane region" description="Helical" evidence="1">
    <location>
        <begin position="151"/>
        <end position="173"/>
    </location>
</feature>
<protein>
    <submittedName>
        <fullName evidence="2">Uncharacterized protein</fullName>
    </submittedName>
</protein>
<keyword evidence="1" id="KW-1133">Transmembrane helix</keyword>
<evidence type="ECO:0000313" key="2">
    <source>
        <dbReference type="EMBL" id="MBB6430368.1"/>
    </source>
</evidence>
<keyword evidence="3" id="KW-1185">Reference proteome</keyword>
<accession>A0A7X0LLV3</accession>
<feature type="transmembrane region" description="Helical" evidence="1">
    <location>
        <begin position="123"/>
        <end position="144"/>
    </location>
</feature>
<gene>
    <name evidence="2" type="ORF">HNQ40_002174</name>
</gene>
<dbReference type="AlphaFoldDB" id="A0A7X0LLV3"/>
<dbReference type="Proteomes" id="UP000541810">
    <property type="component" value="Unassembled WGS sequence"/>
</dbReference>
<keyword evidence="1" id="KW-0472">Membrane</keyword>
<sequence length="200" mass="21428">MPIREDRPHPSKDASFSDYQRGAEVRDKYCKGCGYNLRGLMSGECPECGLPFSLTNPRTYLTSDQLGQNKLNKAVPTHRAWNFLGSIALAWIVPYGLGFLIALGFSPSTSSSPNDLVEMGCCLYIVFDPVTIVVATVCMLNALMPQRINGVAANILAGALFGGVLMAGQLILIAGFSPLVLALGIVVGLPAGLWRAHQQT</sequence>
<feature type="transmembrane region" description="Helical" evidence="1">
    <location>
        <begin position="179"/>
        <end position="196"/>
    </location>
</feature>
<organism evidence="2 3">
    <name type="scientific">Algisphaera agarilytica</name>
    <dbReference type="NCBI Taxonomy" id="1385975"/>
    <lineage>
        <taxon>Bacteria</taxon>
        <taxon>Pseudomonadati</taxon>
        <taxon>Planctomycetota</taxon>
        <taxon>Phycisphaerae</taxon>
        <taxon>Phycisphaerales</taxon>
        <taxon>Phycisphaeraceae</taxon>
        <taxon>Algisphaera</taxon>
    </lineage>
</organism>
<evidence type="ECO:0000256" key="1">
    <source>
        <dbReference type="SAM" id="Phobius"/>
    </source>
</evidence>